<proteinExistence type="predicted"/>
<evidence type="ECO:0000313" key="3">
    <source>
        <dbReference type="Proteomes" id="UP000523821"/>
    </source>
</evidence>
<dbReference type="GO" id="GO:0016747">
    <property type="term" value="F:acyltransferase activity, transferring groups other than amino-acyl groups"/>
    <property type="evidence" value="ECO:0007669"/>
    <property type="project" value="InterPro"/>
</dbReference>
<keyword evidence="3" id="KW-1185">Reference proteome</keyword>
<evidence type="ECO:0000259" key="1">
    <source>
        <dbReference type="PROSITE" id="PS51186"/>
    </source>
</evidence>
<comment type="caution">
    <text evidence="2">The sequence shown here is derived from an EMBL/GenBank/DDBJ whole genome shotgun (WGS) entry which is preliminary data.</text>
</comment>
<dbReference type="EMBL" id="JACHOO010000003">
    <property type="protein sequence ID" value="MBB5752479.1"/>
    <property type="molecule type" value="Genomic_DNA"/>
</dbReference>
<name>A0A7W9CVJ1_9HYPH</name>
<accession>A0A7W9CVJ1</accession>
<dbReference type="AlphaFoldDB" id="A0A7W9CVJ1"/>
<dbReference type="InterPro" id="IPR016181">
    <property type="entry name" value="Acyl_CoA_acyltransferase"/>
</dbReference>
<feature type="domain" description="N-acetyltransferase" evidence="1">
    <location>
        <begin position="2"/>
        <end position="149"/>
    </location>
</feature>
<dbReference type="SUPFAM" id="SSF55729">
    <property type="entry name" value="Acyl-CoA N-acyltransferases (Nat)"/>
    <property type="match status" value="1"/>
</dbReference>
<dbReference type="CDD" id="cd04301">
    <property type="entry name" value="NAT_SF"/>
    <property type="match status" value="1"/>
</dbReference>
<dbReference type="Pfam" id="PF13508">
    <property type="entry name" value="Acetyltransf_7"/>
    <property type="match status" value="1"/>
</dbReference>
<dbReference type="RefSeq" id="WP_183854315.1">
    <property type="nucleotide sequence ID" value="NZ_JACHOO010000003.1"/>
</dbReference>
<gene>
    <name evidence="2" type="ORF">GGQ63_001533</name>
</gene>
<evidence type="ECO:0000313" key="2">
    <source>
        <dbReference type="EMBL" id="MBB5752479.1"/>
    </source>
</evidence>
<protein>
    <submittedName>
        <fullName evidence="2">Putative N-acetyltransferase YhbS</fullName>
    </submittedName>
</protein>
<dbReference type="PROSITE" id="PS51186">
    <property type="entry name" value="GNAT"/>
    <property type="match status" value="1"/>
</dbReference>
<dbReference type="Proteomes" id="UP000523821">
    <property type="component" value="Unassembled WGS sequence"/>
</dbReference>
<keyword evidence="2" id="KW-0808">Transferase</keyword>
<dbReference type="Gene3D" id="3.40.630.30">
    <property type="match status" value="1"/>
</dbReference>
<reference evidence="2 3" key="1">
    <citation type="submission" date="2020-08" db="EMBL/GenBank/DDBJ databases">
        <title>Genomic Encyclopedia of Type Strains, Phase IV (KMG-IV): sequencing the most valuable type-strain genomes for metagenomic binning, comparative biology and taxonomic classification.</title>
        <authorList>
            <person name="Goeker M."/>
        </authorList>
    </citation>
    <scope>NUCLEOTIDE SEQUENCE [LARGE SCALE GENOMIC DNA]</scope>
    <source>
        <strain evidence="2 3">DSM 16268</strain>
    </source>
</reference>
<organism evidence="2 3">
    <name type="scientific">Prosthecomicrobium pneumaticum</name>
    <dbReference type="NCBI Taxonomy" id="81895"/>
    <lineage>
        <taxon>Bacteria</taxon>
        <taxon>Pseudomonadati</taxon>
        <taxon>Pseudomonadota</taxon>
        <taxon>Alphaproteobacteria</taxon>
        <taxon>Hyphomicrobiales</taxon>
        <taxon>Kaistiaceae</taxon>
        <taxon>Prosthecomicrobium</taxon>
    </lineage>
</organism>
<dbReference type="InterPro" id="IPR000182">
    <property type="entry name" value="GNAT_dom"/>
</dbReference>
<sequence>MVLIEAEAPDDWGAREALLDRVMGEGRFLKSSERLREGRLPSPGLALVARDGASGELVGTVRLWDVSAGGRPALMLGPLAVADDRQGEGIGGRLMRVALTRAAGFRHDAVILVGDAPYYARFGFSAAPTRRLQMPGPVDPDRFLALELTKGALDGAAGMLRPTGAIAAPFAGTSLRPLRRPVPTLARLDAAA</sequence>